<feature type="transmembrane region" description="Helical" evidence="8">
    <location>
        <begin position="12"/>
        <end position="38"/>
    </location>
</feature>
<keyword evidence="6 8" id="KW-1133">Transmembrane helix</keyword>
<evidence type="ECO:0000256" key="7">
    <source>
        <dbReference type="ARBA" id="ARBA00023136"/>
    </source>
</evidence>
<dbReference type="PANTHER" id="PTHR30269:SF0">
    <property type="entry name" value="MEMBRANE TRANSPORTER PROTEIN YFCA-RELATED"/>
    <property type="match status" value="1"/>
</dbReference>
<feature type="transmembrane region" description="Helical" evidence="8">
    <location>
        <begin position="238"/>
        <end position="256"/>
    </location>
</feature>
<dbReference type="InterPro" id="IPR002781">
    <property type="entry name" value="TM_pro_TauE-like"/>
</dbReference>
<feature type="transmembrane region" description="Helical" evidence="8">
    <location>
        <begin position="77"/>
        <end position="98"/>
    </location>
</feature>
<feature type="transmembrane region" description="Helical" evidence="8">
    <location>
        <begin position="145"/>
        <end position="169"/>
    </location>
</feature>
<reference evidence="9" key="1">
    <citation type="submission" date="2024-07" db="EMBL/GenBank/DDBJ databases">
        <authorList>
            <person name="Yu S.T."/>
        </authorList>
    </citation>
    <scope>NUCLEOTIDE SEQUENCE</scope>
    <source>
        <strain evidence="9">R44</strain>
    </source>
</reference>
<keyword evidence="5 8" id="KW-0812">Transmembrane</keyword>
<proteinExistence type="inferred from homology"/>
<keyword evidence="7 8" id="KW-0472">Membrane</keyword>
<gene>
    <name evidence="9" type="ORF">AB5J54_09565</name>
</gene>
<dbReference type="AlphaFoldDB" id="A0AB39SYB5"/>
<dbReference type="GO" id="GO:0005886">
    <property type="term" value="C:plasma membrane"/>
    <property type="evidence" value="ECO:0007669"/>
    <property type="project" value="UniProtKB-SubCell"/>
</dbReference>
<dbReference type="Pfam" id="PF01925">
    <property type="entry name" value="TauE"/>
    <property type="match status" value="1"/>
</dbReference>
<evidence type="ECO:0000256" key="3">
    <source>
        <dbReference type="ARBA" id="ARBA00022448"/>
    </source>
</evidence>
<evidence type="ECO:0000256" key="6">
    <source>
        <dbReference type="ARBA" id="ARBA00022989"/>
    </source>
</evidence>
<dbReference type="InterPro" id="IPR052017">
    <property type="entry name" value="TSUP"/>
</dbReference>
<feature type="transmembrane region" description="Helical" evidence="8">
    <location>
        <begin position="44"/>
        <end position="65"/>
    </location>
</feature>
<dbReference type="EMBL" id="CP163444">
    <property type="protein sequence ID" value="XDQ70745.1"/>
    <property type="molecule type" value="Genomic_DNA"/>
</dbReference>
<accession>A0AB39SYB5</accession>
<protein>
    <recommendedName>
        <fullName evidence="8">Probable membrane transporter protein</fullName>
    </recommendedName>
</protein>
<feature type="transmembrane region" description="Helical" evidence="8">
    <location>
        <begin position="104"/>
        <end position="124"/>
    </location>
</feature>
<feature type="transmembrane region" description="Helical" evidence="8">
    <location>
        <begin position="189"/>
        <end position="217"/>
    </location>
</feature>
<comment type="subcellular location">
    <subcellularLocation>
        <location evidence="1 8">Cell membrane</location>
        <topology evidence="1 8">Multi-pass membrane protein</topology>
    </subcellularLocation>
</comment>
<dbReference type="RefSeq" id="WP_369143478.1">
    <property type="nucleotide sequence ID" value="NZ_CP163444.1"/>
</dbReference>
<evidence type="ECO:0000256" key="4">
    <source>
        <dbReference type="ARBA" id="ARBA00022475"/>
    </source>
</evidence>
<evidence type="ECO:0000256" key="2">
    <source>
        <dbReference type="ARBA" id="ARBA00009142"/>
    </source>
</evidence>
<keyword evidence="3" id="KW-0813">Transport</keyword>
<evidence type="ECO:0000256" key="1">
    <source>
        <dbReference type="ARBA" id="ARBA00004651"/>
    </source>
</evidence>
<sequence>MALSIWEALAVFAAGIGAGTINTIVGSGTLITFPVLLATGLPPITANVSNALGLVPGSISGAIGYRRELAGQKTRVLRLGTAALLGGLIGAILLLALPSEAFDAIVPVLIGLALVLVLLQPRIAAAVKRRREQTGTEAHPDGGPVLLAGLFLASMYGGYFGAAQGVLYLSLMGLLLHDDLQRINAVKNILGALVNGIAAVFFLFVADFDWTAVLLIAVGSTLGGQLGAKVGRKLPPTVLRGVIIAVGIVAILQLTLG</sequence>
<keyword evidence="4 8" id="KW-1003">Cell membrane</keyword>
<dbReference type="PANTHER" id="PTHR30269">
    <property type="entry name" value="TRANSMEMBRANE PROTEIN YFCA"/>
    <property type="match status" value="1"/>
</dbReference>
<organism evidence="9">
    <name type="scientific">Streptomyces sp. R44</name>
    <dbReference type="NCBI Taxonomy" id="3238633"/>
    <lineage>
        <taxon>Bacteria</taxon>
        <taxon>Bacillati</taxon>
        <taxon>Actinomycetota</taxon>
        <taxon>Actinomycetes</taxon>
        <taxon>Kitasatosporales</taxon>
        <taxon>Streptomycetaceae</taxon>
        <taxon>Streptomyces</taxon>
    </lineage>
</organism>
<evidence type="ECO:0000256" key="8">
    <source>
        <dbReference type="RuleBase" id="RU363041"/>
    </source>
</evidence>
<comment type="similarity">
    <text evidence="2 8">Belongs to the 4-toluene sulfonate uptake permease (TSUP) (TC 2.A.102) family.</text>
</comment>
<evidence type="ECO:0000256" key="5">
    <source>
        <dbReference type="ARBA" id="ARBA00022692"/>
    </source>
</evidence>
<evidence type="ECO:0000313" key="9">
    <source>
        <dbReference type="EMBL" id="XDQ70745.1"/>
    </source>
</evidence>
<name>A0AB39SYB5_9ACTN</name>